<gene>
    <name evidence="2" type="ORF">RAE19_05930</name>
</gene>
<feature type="transmembrane region" description="Helical" evidence="1">
    <location>
        <begin position="42"/>
        <end position="60"/>
    </location>
</feature>
<evidence type="ECO:0000256" key="1">
    <source>
        <dbReference type="SAM" id="Phobius"/>
    </source>
</evidence>
<organism evidence="2 3">
    <name type="scientific">Rhodoferax potami</name>
    <dbReference type="NCBI Taxonomy" id="3068338"/>
    <lineage>
        <taxon>Bacteria</taxon>
        <taxon>Pseudomonadati</taxon>
        <taxon>Pseudomonadota</taxon>
        <taxon>Betaproteobacteria</taxon>
        <taxon>Burkholderiales</taxon>
        <taxon>Comamonadaceae</taxon>
        <taxon>Rhodoferax</taxon>
    </lineage>
</organism>
<sequence length="185" mass="20387">MTFYKGVSQVIGLLFFGAIALWGLIALTLGTKVPKWLGIQRFRTLWAVVIVPIVFFAPVADEIIAWPEMQALCKSIETVEYDRQTATGATVSKYPRILAKETKTLFPNIQVLVQQGAYVAPVTETPVIRWTWIEPHAGFLNFPAGSSGGSMPLLLSDCGFTPRNRALSKIVEPLGLVKVDDQPIK</sequence>
<dbReference type="RefSeq" id="WP_313874046.1">
    <property type="nucleotide sequence ID" value="NZ_JAVBIK010000001.1"/>
</dbReference>
<keyword evidence="3" id="KW-1185">Reference proteome</keyword>
<dbReference type="Proteomes" id="UP001321700">
    <property type="component" value="Unassembled WGS sequence"/>
</dbReference>
<proteinExistence type="predicted"/>
<comment type="caution">
    <text evidence="2">The sequence shown here is derived from an EMBL/GenBank/DDBJ whole genome shotgun (WGS) entry which is preliminary data.</text>
</comment>
<keyword evidence="1" id="KW-0812">Transmembrane</keyword>
<protein>
    <submittedName>
        <fullName evidence="2">Uncharacterized protein</fullName>
    </submittedName>
</protein>
<feature type="transmembrane region" description="Helical" evidence="1">
    <location>
        <begin position="6"/>
        <end position="30"/>
    </location>
</feature>
<name>A0ABU3KKY7_9BURK</name>
<evidence type="ECO:0000313" key="2">
    <source>
        <dbReference type="EMBL" id="MDT7518273.1"/>
    </source>
</evidence>
<reference evidence="2 3" key="1">
    <citation type="submission" date="2023-08" db="EMBL/GenBank/DDBJ databases">
        <title>Rhodoferax potami sp. nov. and Rhodoferax mekongensis sp. nov., isolated from the Mekong River in Thailand.</title>
        <authorList>
            <person name="Kitikhun S."/>
            <person name="Charoenyingcharoen P."/>
            <person name="Siriarchawattana P."/>
            <person name="Likhitrattanapisal S."/>
            <person name="Nilsakha T."/>
            <person name="Chanpet A."/>
            <person name="Rattanawaree P."/>
            <person name="Ingsriswang S."/>
        </authorList>
    </citation>
    <scope>NUCLEOTIDE SEQUENCE [LARGE SCALE GENOMIC DNA]</scope>
    <source>
        <strain evidence="2 3">TBRC 17660</strain>
    </source>
</reference>
<dbReference type="EMBL" id="JAVBIK010000001">
    <property type="protein sequence ID" value="MDT7518273.1"/>
    <property type="molecule type" value="Genomic_DNA"/>
</dbReference>
<keyword evidence="1" id="KW-1133">Transmembrane helix</keyword>
<keyword evidence="1" id="KW-0472">Membrane</keyword>
<evidence type="ECO:0000313" key="3">
    <source>
        <dbReference type="Proteomes" id="UP001321700"/>
    </source>
</evidence>
<accession>A0ABU3KKY7</accession>